<reference evidence="2 3" key="1">
    <citation type="journal article" date="2011" name="Biochem. Biophys. Res. Commun.">
        <title>Increased number of Arginine-based salt bridges contributes to the thermotolerance of thermotolerant acetic acid bacteria, Acetobacter tropicalis SKU1100.</title>
        <authorList>
            <person name="Matsutani M."/>
            <person name="Hirakawa H."/>
            <person name="Nishikura M."/>
            <person name="Soemphol W."/>
            <person name="Ali I.A.I."/>
            <person name="Yakushi T."/>
            <person name="Matsushita K."/>
        </authorList>
    </citation>
    <scope>NUCLEOTIDE SEQUENCE [LARGE SCALE GENOMIC DNA]</scope>
    <source>
        <strain evidence="2 3">NBRC 101654</strain>
    </source>
</reference>
<keyword evidence="1" id="KW-0671">Queuosine biosynthesis</keyword>
<evidence type="ECO:0008006" key="4">
    <source>
        <dbReference type="Google" id="ProtNLM"/>
    </source>
</evidence>
<dbReference type="InterPro" id="IPR014729">
    <property type="entry name" value="Rossmann-like_a/b/a_fold"/>
</dbReference>
<evidence type="ECO:0000313" key="2">
    <source>
        <dbReference type="EMBL" id="GAA09932.1"/>
    </source>
</evidence>
<dbReference type="Proteomes" id="UP000004319">
    <property type="component" value="Unassembled WGS sequence"/>
</dbReference>
<comment type="caution">
    <text evidence="2">The sequence shown here is derived from an EMBL/GenBank/DDBJ whole genome shotgun (WGS) entry which is preliminary data.</text>
</comment>
<dbReference type="Pfam" id="PF06508">
    <property type="entry name" value="QueC"/>
    <property type="match status" value="1"/>
</dbReference>
<accession>F7VHT7</accession>
<evidence type="ECO:0000313" key="3">
    <source>
        <dbReference type="Proteomes" id="UP000004319"/>
    </source>
</evidence>
<sequence length="459" mass="51939">MMFNEIDKGAPVLDVVVSEEARHEDGRISCVIGNHIQFSENQLLSYCFAEWKPVVFDMLVVAAAVEFCDRLHRRPTFGWRRKIYLEVPVHDRALWESQKVKETLLSALGFLTGDCWNIAFVNRKRVEGSRTQSSLPLPSGARAIVPFSDGMDSRAVAALSAQKLNSEVIRVRLGGKKYDQPRKDGRLQPFTNIPYQVRSHERRFAESSNRSRGFKFSMISGIAAYLSDVDTIIIPESGQGALGPPLIPVAQIYPDYRNHPLFTERMEKFFLALLGYRVSWTFPRLWFTKGETLRAFVAETTEGNEWSKTISCWQQNRHVSVDGHRRQCGVCAACMLRRLSVHAAGLSEPANHYVWENLSASTFEQGANHNFQKITSALREYAIAGTMHMDHLAGLADSSLYQSTIKRNAAQVARALGIKVEDAEMKLTSLLHRHRNEWHAFVESLGPVSFVRQWTANVL</sequence>
<dbReference type="AlphaFoldDB" id="F7VHT7"/>
<proteinExistence type="predicted"/>
<name>F7VHT7_9PROT</name>
<organism evidence="2 3">
    <name type="scientific">Acetobacter tropicalis NBRC 101654</name>
    <dbReference type="NCBI Taxonomy" id="749388"/>
    <lineage>
        <taxon>Bacteria</taxon>
        <taxon>Pseudomonadati</taxon>
        <taxon>Pseudomonadota</taxon>
        <taxon>Alphaproteobacteria</taxon>
        <taxon>Acetobacterales</taxon>
        <taxon>Acetobacteraceae</taxon>
        <taxon>Acetobacter</taxon>
    </lineage>
</organism>
<protein>
    <recommendedName>
        <fullName evidence="4">7-cyano-7-deazaguanine synthase</fullName>
    </recommendedName>
</protein>
<dbReference type="SUPFAM" id="SSF52402">
    <property type="entry name" value="Adenine nucleotide alpha hydrolases-like"/>
    <property type="match status" value="1"/>
</dbReference>
<gene>
    <name evidence="2" type="ORF">ATPR_2936</name>
</gene>
<dbReference type="GO" id="GO:0008616">
    <property type="term" value="P:tRNA queuosine(34) biosynthetic process"/>
    <property type="evidence" value="ECO:0007669"/>
    <property type="project" value="UniProtKB-KW"/>
</dbReference>
<evidence type="ECO:0000256" key="1">
    <source>
        <dbReference type="ARBA" id="ARBA00022785"/>
    </source>
</evidence>
<dbReference type="InterPro" id="IPR018317">
    <property type="entry name" value="QueC"/>
</dbReference>
<dbReference type="EMBL" id="BABS01000140">
    <property type="protein sequence ID" value="GAA09932.1"/>
    <property type="molecule type" value="Genomic_DNA"/>
</dbReference>
<dbReference type="Gene3D" id="3.40.50.620">
    <property type="entry name" value="HUPs"/>
    <property type="match status" value="1"/>
</dbReference>
<dbReference type="RefSeq" id="WP_006559956.1">
    <property type="nucleotide sequence ID" value="NZ_BABS01000140.1"/>
</dbReference>